<evidence type="ECO:0000256" key="1">
    <source>
        <dbReference type="SAM" id="Phobius"/>
    </source>
</evidence>
<keyword evidence="3" id="KW-1185">Reference proteome</keyword>
<dbReference type="EMBL" id="WHOC01000115">
    <property type="protein sequence ID" value="NOU88394.1"/>
    <property type="molecule type" value="Genomic_DNA"/>
</dbReference>
<accession>A0ABX1Z6E4</accession>
<keyword evidence="1" id="KW-1133">Transmembrane helix</keyword>
<protein>
    <submittedName>
        <fullName evidence="2">Uncharacterized protein</fullName>
    </submittedName>
</protein>
<evidence type="ECO:0000313" key="3">
    <source>
        <dbReference type="Proteomes" id="UP000658690"/>
    </source>
</evidence>
<proteinExistence type="predicted"/>
<dbReference type="RefSeq" id="WP_171691413.1">
    <property type="nucleotide sequence ID" value="NZ_WHOC01000115.1"/>
</dbReference>
<gene>
    <name evidence="2" type="ORF">GC102_21940</name>
</gene>
<sequence>MGLSQISEIHKKIAVNLTRFIRLFFLLFVGIIREQVNEKVMKSFFRDIIENETDKYLRKINLETLCILTCLVKAALEIILDIDNDDDPFLLIIVLHYFSLFYEGSNEILRKIESNKYSFHEEAKFYQVKVTNKFEFLKHLNSCRSLFLLIYSGTIFPFQMYLVPLFKGYQKLGLYNTFGGMLLF</sequence>
<feature type="transmembrane region" description="Helical" evidence="1">
    <location>
        <begin position="146"/>
        <end position="166"/>
    </location>
</feature>
<keyword evidence="1" id="KW-0472">Membrane</keyword>
<feature type="transmembrane region" description="Helical" evidence="1">
    <location>
        <begin position="13"/>
        <end position="32"/>
    </location>
</feature>
<dbReference type="Proteomes" id="UP000658690">
    <property type="component" value="Unassembled WGS sequence"/>
</dbReference>
<organism evidence="2 3">
    <name type="scientific">Paenibacillus germinis</name>
    <dbReference type="NCBI Taxonomy" id="2654979"/>
    <lineage>
        <taxon>Bacteria</taxon>
        <taxon>Bacillati</taxon>
        <taxon>Bacillota</taxon>
        <taxon>Bacilli</taxon>
        <taxon>Bacillales</taxon>
        <taxon>Paenibacillaceae</taxon>
        <taxon>Paenibacillus</taxon>
    </lineage>
</organism>
<comment type="caution">
    <text evidence="2">The sequence shown here is derived from an EMBL/GenBank/DDBJ whole genome shotgun (WGS) entry which is preliminary data.</text>
</comment>
<name>A0ABX1Z6E4_9BACL</name>
<evidence type="ECO:0000313" key="2">
    <source>
        <dbReference type="EMBL" id="NOU88394.1"/>
    </source>
</evidence>
<keyword evidence="1" id="KW-0812">Transmembrane</keyword>
<reference evidence="2 3" key="1">
    <citation type="submission" date="2019-10" db="EMBL/GenBank/DDBJ databases">
        <title>Description of Paenibacillus choica sp. nov.</title>
        <authorList>
            <person name="Carlier A."/>
            <person name="Qi S."/>
        </authorList>
    </citation>
    <scope>NUCLEOTIDE SEQUENCE [LARGE SCALE GENOMIC DNA]</scope>
    <source>
        <strain evidence="2 3">LMG 31460</strain>
    </source>
</reference>